<comment type="subcellular location">
    <subcellularLocation>
        <location evidence="9">Secreted</location>
    </subcellularLocation>
</comment>
<evidence type="ECO:0000256" key="9">
    <source>
        <dbReference type="RuleBase" id="RU361173"/>
    </source>
</evidence>
<comment type="catalytic activity">
    <reaction evidence="1">
        <text>Eliminative cleavage of (1-&gt;4)-alpha-D-galacturonan to give oligosaccharides with 4-deoxy-alpha-D-galact-4-enuronosyl groups at their non-reducing ends.</text>
        <dbReference type="EC" id="4.2.2.2"/>
    </reaction>
</comment>
<keyword evidence="9" id="KW-0119">Carbohydrate metabolism</keyword>
<name>A0A2B7Z356_POLH7</name>
<feature type="chain" id="PRO_5013038654" description="pectate lyase" evidence="10">
    <location>
        <begin position="20"/>
        <end position="310"/>
    </location>
</feature>
<accession>A0A2B7Z356</accession>
<comment type="caution">
    <text evidence="12">The sequence shown here is derived from an EMBL/GenBank/DDBJ whole genome shotgun (WGS) entry which is preliminary data.</text>
</comment>
<sequence length="310" mass="32740">MTLKQALIGTIALAATALGAAPVDQLVGYGAGTTGGGSGSGTTVTSCSQLEAALKNGGVIRVNGMLNGCDILRPISNTSILGVGSNSGMVNGGLRLRQVSNVIIRNMKFDRAPPKGDALALDEATQVWIDHCEFKTVGLTGGKDDYDGLLDITHASDMVTVSWNKFYDHWKGSLVGHSDSNAGEDTGHLRITYHHNEFSNINSRTPSVRFGTAHVYSSCYTNIPTSGINSRMGAQVLVEHTHFSNVKRAIITNLDSKEDGYAVERNNVFDSSTIEITQQGNLSPPYSYTTDPASQACSIVRSSAGVGVVG</sequence>
<comment type="similarity">
    <text evidence="3 9">Belongs to the polysaccharide lyase 1 family.</text>
</comment>
<keyword evidence="6" id="KW-0106">Calcium</keyword>
<evidence type="ECO:0000256" key="3">
    <source>
        <dbReference type="ARBA" id="ARBA00010980"/>
    </source>
</evidence>
<evidence type="ECO:0000259" key="11">
    <source>
        <dbReference type="SMART" id="SM00656"/>
    </source>
</evidence>
<dbReference type="EC" id="4.2.2.2" evidence="4"/>
<dbReference type="GO" id="GO:0071555">
    <property type="term" value="P:cell wall organization"/>
    <property type="evidence" value="ECO:0007669"/>
    <property type="project" value="UniProtKB-KW"/>
</dbReference>
<keyword evidence="5 10" id="KW-0732">Signal</keyword>
<dbReference type="AlphaFoldDB" id="A0A2B7Z356"/>
<protein>
    <recommendedName>
        <fullName evidence="4">pectate lyase</fullName>
        <ecNumber evidence="4">4.2.2.2</ecNumber>
    </recommendedName>
</protein>
<dbReference type="InterPro" id="IPR011050">
    <property type="entry name" value="Pectin_lyase_fold/virulence"/>
</dbReference>
<evidence type="ECO:0000256" key="10">
    <source>
        <dbReference type="SAM" id="SignalP"/>
    </source>
</evidence>
<keyword evidence="7 9" id="KW-0456">Lyase</keyword>
<evidence type="ECO:0000256" key="1">
    <source>
        <dbReference type="ARBA" id="ARBA00000695"/>
    </source>
</evidence>
<comment type="cofactor">
    <cofactor evidence="2">
        <name>Ca(2+)</name>
        <dbReference type="ChEBI" id="CHEBI:29108"/>
    </cofactor>
</comment>
<dbReference type="Gene3D" id="2.160.20.10">
    <property type="entry name" value="Single-stranded right-handed beta-helix, Pectin lyase-like"/>
    <property type="match status" value="1"/>
</dbReference>
<dbReference type="SUPFAM" id="SSF51126">
    <property type="entry name" value="Pectin lyase-like"/>
    <property type="match status" value="1"/>
</dbReference>
<proteinExistence type="inferred from homology"/>
<dbReference type="GO" id="GO:0000272">
    <property type="term" value="P:polysaccharide catabolic process"/>
    <property type="evidence" value="ECO:0007669"/>
    <property type="project" value="UniProtKB-KW"/>
</dbReference>
<dbReference type="InterPro" id="IPR045032">
    <property type="entry name" value="PEL"/>
</dbReference>
<evidence type="ECO:0000256" key="8">
    <source>
        <dbReference type="ARBA" id="ARBA00023316"/>
    </source>
</evidence>
<gene>
    <name evidence="12" type="ORF">AJ80_00579</name>
</gene>
<dbReference type="GO" id="GO:0030570">
    <property type="term" value="F:pectate lyase activity"/>
    <property type="evidence" value="ECO:0007669"/>
    <property type="project" value="UniProtKB-EC"/>
</dbReference>
<dbReference type="Proteomes" id="UP000224634">
    <property type="component" value="Unassembled WGS sequence"/>
</dbReference>
<dbReference type="Pfam" id="PF00544">
    <property type="entry name" value="Pectate_lyase_4"/>
    <property type="match status" value="1"/>
</dbReference>
<keyword evidence="9" id="KW-0624">Polysaccharide degradation</keyword>
<dbReference type="PANTHER" id="PTHR31683:SF18">
    <property type="entry name" value="PECTATE LYASE 21-RELATED"/>
    <property type="match status" value="1"/>
</dbReference>
<reference evidence="12 13" key="1">
    <citation type="submission" date="2017-10" db="EMBL/GenBank/DDBJ databases">
        <title>Comparative genomics in systemic dimorphic fungi from Ajellomycetaceae.</title>
        <authorList>
            <person name="Munoz J.F."/>
            <person name="Mcewen J.G."/>
            <person name="Clay O.K."/>
            <person name="Cuomo C.A."/>
        </authorList>
    </citation>
    <scope>NUCLEOTIDE SEQUENCE [LARGE SCALE GENOMIC DNA]</scope>
    <source>
        <strain evidence="12 13">UAMH7299</strain>
    </source>
</reference>
<evidence type="ECO:0000313" key="12">
    <source>
        <dbReference type="EMBL" id="PGH27791.1"/>
    </source>
</evidence>
<feature type="domain" description="Pectate lyase" evidence="11">
    <location>
        <begin position="37"/>
        <end position="249"/>
    </location>
</feature>
<evidence type="ECO:0000256" key="7">
    <source>
        <dbReference type="ARBA" id="ARBA00023239"/>
    </source>
</evidence>
<dbReference type="EMBL" id="PDNA01000004">
    <property type="protein sequence ID" value="PGH27791.1"/>
    <property type="molecule type" value="Genomic_DNA"/>
</dbReference>
<evidence type="ECO:0000256" key="5">
    <source>
        <dbReference type="ARBA" id="ARBA00022729"/>
    </source>
</evidence>
<evidence type="ECO:0000313" key="13">
    <source>
        <dbReference type="Proteomes" id="UP000224634"/>
    </source>
</evidence>
<dbReference type="SMART" id="SM00656">
    <property type="entry name" value="Amb_all"/>
    <property type="match status" value="1"/>
</dbReference>
<dbReference type="InterPro" id="IPR012334">
    <property type="entry name" value="Pectin_lyas_fold"/>
</dbReference>
<dbReference type="PANTHER" id="PTHR31683">
    <property type="entry name" value="PECTATE LYASE 18-RELATED"/>
    <property type="match status" value="1"/>
</dbReference>
<organism evidence="12 13">
    <name type="scientific">Polytolypa hystricis (strain UAMH7299)</name>
    <dbReference type="NCBI Taxonomy" id="1447883"/>
    <lineage>
        <taxon>Eukaryota</taxon>
        <taxon>Fungi</taxon>
        <taxon>Dikarya</taxon>
        <taxon>Ascomycota</taxon>
        <taxon>Pezizomycotina</taxon>
        <taxon>Eurotiomycetes</taxon>
        <taxon>Eurotiomycetidae</taxon>
        <taxon>Onygenales</taxon>
        <taxon>Onygenales incertae sedis</taxon>
        <taxon>Polytolypa</taxon>
    </lineage>
</organism>
<dbReference type="InterPro" id="IPR002022">
    <property type="entry name" value="Pec_lyase"/>
</dbReference>
<evidence type="ECO:0000256" key="6">
    <source>
        <dbReference type="ARBA" id="ARBA00022837"/>
    </source>
</evidence>
<keyword evidence="9" id="KW-0964">Secreted</keyword>
<dbReference type="GO" id="GO:0005576">
    <property type="term" value="C:extracellular region"/>
    <property type="evidence" value="ECO:0007669"/>
    <property type="project" value="UniProtKB-SubCell"/>
</dbReference>
<dbReference type="OrthoDB" id="1637350at2759"/>
<feature type="signal peptide" evidence="10">
    <location>
        <begin position="1"/>
        <end position="19"/>
    </location>
</feature>
<keyword evidence="8" id="KW-0961">Cell wall biogenesis/degradation</keyword>
<keyword evidence="13" id="KW-1185">Reference proteome</keyword>
<dbReference type="STRING" id="1447883.A0A2B7Z356"/>
<evidence type="ECO:0000256" key="2">
    <source>
        <dbReference type="ARBA" id="ARBA00001913"/>
    </source>
</evidence>
<evidence type="ECO:0000256" key="4">
    <source>
        <dbReference type="ARBA" id="ARBA00012272"/>
    </source>
</evidence>